<accession>M1DCQ1</accession>
<name>M1DCQ1_SOLTU</name>
<dbReference type="Proteomes" id="UP000011115">
    <property type="component" value="Unassembled WGS sequence"/>
</dbReference>
<dbReference type="HOGENOM" id="CLU_134717_0_0_1"/>
<organism evidence="1 2">
    <name type="scientific">Solanum tuberosum</name>
    <name type="common">Potato</name>
    <dbReference type="NCBI Taxonomy" id="4113"/>
    <lineage>
        <taxon>Eukaryota</taxon>
        <taxon>Viridiplantae</taxon>
        <taxon>Streptophyta</taxon>
        <taxon>Embryophyta</taxon>
        <taxon>Tracheophyta</taxon>
        <taxon>Spermatophyta</taxon>
        <taxon>Magnoliopsida</taxon>
        <taxon>eudicotyledons</taxon>
        <taxon>Gunneridae</taxon>
        <taxon>Pentapetalae</taxon>
        <taxon>asterids</taxon>
        <taxon>lamiids</taxon>
        <taxon>Solanales</taxon>
        <taxon>Solanaceae</taxon>
        <taxon>Solanoideae</taxon>
        <taxon>Solaneae</taxon>
        <taxon>Solanum</taxon>
    </lineage>
</organism>
<reference evidence="2" key="1">
    <citation type="journal article" date="2011" name="Nature">
        <title>Genome sequence and analysis of the tuber crop potato.</title>
        <authorList>
            <consortium name="The Potato Genome Sequencing Consortium"/>
        </authorList>
    </citation>
    <scope>NUCLEOTIDE SEQUENCE [LARGE SCALE GENOMIC DNA]</scope>
    <source>
        <strain evidence="2">cv. DM1-3 516 R44</strain>
    </source>
</reference>
<keyword evidence="2" id="KW-1185">Reference proteome</keyword>
<evidence type="ECO:0000313" key="1">
    <source>
        <dbReference type="EnsemblPlants" id="PGSC0003DMT400086888"/>
    </source>
</evidence>
<reference evidence="1" key="2">
    <citation type="submission" date="2015-06" db="UniProtKB">
        <authorList>
            <consortium name="EnsemblPlants"/>
        </authorList>
    </citation>
    <scope>IDENTIFICATION</scope>
    <source>
        <strain evidence="1">DM1-3 516 R44</strain>
    </source>
</reference>
<sequence>MPPRRANTRNANAHNAKAFPPVQNHEVINAEFWNAIQLLAQSVANQNNQQARYPANTNGGSAAARVRDFVSMNLTEFLGSKVGEDPQNLTDEVKKILGVFQDQEDFPDVVTGIWIEEPRKDTNLQKGTKRAERVKKKKPGDHIVHLESHRMAI</sequence>
<evidence type="ECO:0000313" key="2">
    <source>
        <dbReference type="Proteomes" id="UP000011115"/>
    </source>
</evidence>
<proteinExistence type="predicted"/>
<dbReference type="AlphaFoldDB" id="M1DCQ1"/>
<dbReference type="Gramene" id="PGSC0003DMT400086888">
    <property type="protein sequence ID" value="PGSC0003DMT400086888"/>
    <property type="gene ID" value="PGSC0003DMG400036459"/>
</dbReference>
<protein>
    <submittedName>
        <fullName evidence="1">Gag-pol polyprotein</fullName>
    </submittedName>
</protein>
<dbReference type="PaxDb" id="4113-PGSC0003DMT400086888"/>
<dbReference type="EnsemblPlants" id="PGSC0003DMT400086888">
    <property type="protein sequence ID" value="PGSC0003DMT400086888"/>
    <property type="gene ID" value="PGSC0003DMG400036459"/>
</dbReference>
<dbReference type="InParanoid" id="M1DCQ1"/>